<name>A0A1H9ZVT6_9FIRM</name>
<evidence type="ECO:0000313" key="3">
    <source>
        <dbReference type="Proteomes" id="UP000243819"/>
    </source>
</evidence>
<dbReference type="Proteomes" id="UP000243819">
    <property type="component" value="Unassembled WGS sequence"/>
</dbReference>
<keyword evidence="1" id="KW-0812">Transmembrane</keyword>
<feature type="transmembrane region" description="Helical" evidence="1">
    <location>
        <begin position="12"/>
        <end position="33"/>
    </location>
</feature>
<evidence type="ECO:0000256" key="1">
    <source>
        <dbReference type="SAM" id="Phobius"/>
    </source>
</evidence>
<gene>
    <name evidence="2" type="ORF">SAMN03080614_10143</name>
</gene>
<evidence type="ECO:0000313" key="2">
    <source>
        <dbReference type="EMBL" id="SES85891.1"/>
    </source>
</evidence>
<keyword evidence="1" id="KW-1133">Transmembrane helix</keyword>
<dbReference type="EMBL" id="FOIF01000014">
    <property type="protein sequence ID" value="SES85891.1"/>
    <property type="molecule type" value="Genomic_DNA"/>
</dbReference>
<protein>
    <submittedName>
        <fullName evidence="2">Uncharacterized protein</fullName>
    </submittedName>
</protein>
<keyword evidence="1" id="KW-0472">Membrane</keyword>
<organism evidence="2 3">
    <name type="scientific">Anaerobranca gottschalkii DSM 13577</name>
    <dbReference type="NCBI Taxonomy" id="1120990"/>
    <lineage>
        <taxon>Bacteria</taxon>
        <taxon>Bacillati</taxon>
        <taxon>Bacillota</taxon>
        <taxon>Clostridia</taxon>
        <taxon>Eubacteriales</taxon>
        <taxon>Proteinivoracaceae</taxon>
        <taxon>Anaerobranca</taxon>
    </lineage>
</organism>
<accession>A0A1H9ZVT6</accession>
<reference evidence="3" key="1">
    <citation type="submission" date="2016-10" db="EMBL/GenBank/DDBJ databases">
        <authorList>
            <person name="Varghese N."/>
            <person name="Submissions S."/>
        </authorList>
    </citation>
    <scope>NUCLEOTIDE SEQUENCE [LARGE SCALE GENOMIC DNA]</scope>
    <source>
        <strain evidence="3">DSM 13577</strain>
    </source>
</reference>
<proteinExistence type="predicted"/>
<keyword evidence="3" id="KW-1185">Reference proteome</keyword>
<sequence>MERTYFNNKTTIIKIILPLIFIYILSIITGFYFDARNATEIFVCLT</sequence>
<dbReference type="AlphaFoldDB" id="A0A1H9ZVT6"/>